<dbReference type="PRINTS" id="PR00834">
    <property type="entry name" value="PROTEASES2C"/>
</dbReference>
<proteinExistence type="inferred from homology"/>
<evidence type="ECO:0000256" key="2">
    <source>
        <dbReference type="ARBA" id="ARBA00022670"/>
    </source>
</evidence>
<dbReference type="Pfam" id="PF13180">
    <property type="entry name" value="PDZ_2"/>
    <property type="match status" value="1"/>
</dbReference>
<dbReference type="PROSITE" id="PS50106">
    <property type="entry name" value="PDZ"/>
    <property type="match status" value="1"/>
</dbReference>
<dbReference type="SUPFAM" id="SSF50494">
    <property type="entry name" value="Trypsin-like serine proteases"/>
    <property type="match status" value="1"/>
</dbReference>
<dbReference type="GO" id="GO:0008233">
    <property type="term" value="F:peptidase activity"/>
    <property type="evidence" value="ECO:0007669"/>
    <property type="project" value="UniProtKB-KW"/>
</dbReference>
<accession>A0ABV0JPZ3</accession>
<evidence type="ECO:0000313" key="6">
    <source>
        <dbReference type="Proteomes" id="UP001442494"/>
    </source>
</evidence>
<keyword evidence="6" id="KW-1185">Reference proteome</keyword>
<dbReference type="Proteomes" id="UP001442494">
    <property type="component" value="Unassembled WGS sequence"/>
</dbReference>
<dbReference type="InterPro" id="IPR001478">
    <property type="entry name" value="PDZ"/>
</dbReference>
<dbReference type="Gene3D" id="2.30.42.10">
    <property type="match status" value="1"/>
</dbReference>
<dbReference type="InterPro" id="IPR036034">
    <property type="entry name" value="PDZ_sf"/>
</dbReference>
<dbReference type="InterPro" id="IPR009003">
    <property type="entry name" value="Peptidase_S1_PA"/>
</dbReference>
<dbReference type="InterPro" id="IPR001940">
    <property type="entry name" value="Peptidase_S1C"/>
</dbReference>
<reference evidence="5 6" key="1">
    <citation type="submission" date="2022-04" db="EMBL/GenBank/DDBJ databases">
        <title>Positive selection, recombination, and allopatry shape intraspecific diversity of widespread and dominant cyanobacteria.</title>
        <authorList>
            <person name="Wei J."/>
            <person name="Shu W."/>
            <person name="Hu C."/>
        </authorList>
    </citation>
    <scope>NUCLEOTIDE SEQUENCE [LARGE SCALE GENOMIC DNA]</scope>
    <source>
        <strain evidence="5 6">GB2-A5</strain>
    </source>
</reference>
<evidence type="ECO:0000256" key="1">
    <source>
        <dbReference type="ARBA" id="ARBA00010541"/>
    </source>
</evidence>
<feature type="domain" description="PDZ" evidence="4">
    <location>
        <begin position="226"/>
        <end position="302"/>
    </location>
</feature>
<dbReference type="PANTHER" id="PTHR22939">
    <property type="entry name" value="SERINE PROTEASE FAMILY S1C HTRA-RELATED"/>
    <property type="match status" value="1"/>
</dbReference>
<dbReference type="SMART" id="SM00228">
    <property type="entry name" value="PDZ"/>
    <property type="match status" value="1"/>
</dbReference>
<comment type="similarity">
    <text evidence="1">Belongs to the peptidase S1C family.</text>
</comment>
<comment type="caution">
    <text evidence="5">The sequence shown here is derived from an EMBL/GenBank/DDBJ whole genome shotgun (WGS) entry which is preliminary data.</text>
</comment>
<keyword evidence="3" id="KW-0378">Hydrolase</keyword>
<organism evidence="5 6">
    <name type="scientific">Funiculus sociatus GB2-A5</name>
    <dbReference type="NCBI Taxonomy" id="2933946"/>
    <lineage>
        <taxon>Bacteria</taxon>
        <taxon>Bacillati</taxon>
        <taxon>Cyanobacteriota</taxon>
        <taxon>Cyanophyceae</taxon>
        <taxon>Coleofasciculales</taxon>
        <taxon>Coleofasciculaceae</taxon>
        <taxon>Funiculus</taxon>
    </lineage>
</organism>
<dbReference type="SUPFAM" id="SSF50156">
    <property type="entry name" value="PDZ domain-like"/>
    <property type="match status" value="1"/>
</dbReference>
<sequence>MSSSESSMSSMLLTLSNNLADTVEQVGRCVVAVNVRGSHRGHWRSRISSSGIHWRSGIIITSDETIKRSEEITVTLADGRTVSVTVLGRDATTDVAVLKLQDVDLPVAEIGDASTLKVGHLVLALAQGKENGVTASMGVVSAVGDAWRSMSGGLIDQFLRPDLNLYSGFPGGPLVEVTTGKVVGMNTSGPRNMALTIPASTVNRVLDQLLSKGRIGRGYLGLGMQPVRLPDTLKSTLNLDSTGGVIVINVEPNGPADKAGVMIGDVLVAMDGKPVSDTGDVQALLGTQSVGKTLKVQLVRGGALVELAIAVGEK</sequence>
<keyword evidence="2 5" id="KW-0645">Protease</keyword>
<dbReference type="Pfam" id="PF13365">
    <property type="entry name" value="Trypsin_2"/>
    <property type="match status" value="1"/>
</dbReference>
<gene>
    <name evidence="5" type="ORF">NDI37_13690</name>
</gene>
<dbReference type="Gene3D" id="2.40.10.120">
    <property type="match status" value="1"/>
</dbReference>
<dbReference type="PANTHER" id="PTHR22939:SF129">
    <property type="entry name" value="SERINE PROTEASE HTRA2, MITOCHONDRIAL"/>
    <property type="match status" value="1"/>
</dbReference>
<name>A0ABV0JPZ3_9CYAN</name>
<dbReference type="RefSeq" id="WP_190418770.1">
    <property type="nucleotide sequence ID" value="NZ_JAMPKK010000027.1"/>
</dbReference>
<protein>
    <submittedName>
        <fullName evidence="5">S1C family serine protease</fullName>
    </submittedName>
</protein>
<evidence type="ECO:0000256" key="3">
    <source>
        <dbReference type="ARBA" id="ARBA00022801"/>
    </source>
</evidence>
<evidence type="ECO:0000313" key="5">
    <source>
        <dbReference type="EMBL" id="MEP0865519.1"/>
    </source>
</evidence>
<dbReference type="EMBL" id="JAMPKK010000027">
    <property type="protein sequence ID" value="MEP0865519.1"/>
    <property type="molecule type" value="Genomic_DNA"/>
</dbReference>
<evidence type="ECO:0000259" key="4">
    <source>
        <dbReference type="PROSITE" id="PS50106"/>
    </source>
</evidence>
<dbReference type="GO" id="GO:0006508">
    <property type="term" value="P:proteolysis"/>
    <property type="evidence" value="ECO:0007669"/>
    <property type="project" value="UniProtKB-KW"/>
</dbReference>